<accession>A0A645FQG0</accession>
<dbReference type="AlphaFoldDB" id="A0A645FQG0"/>
<dbReference type="EMBL" id="VSSQ01062703">
    <property type="protein sequence ID" value="MPN15842.1"/>
    <property type="molecule type" value="Genomic_DNA"/>
</dbReference>
<proteinExistence type="predicted"/>
<reference evidence="1" key="1">
    <citation type="submission" date="2019-08" db="EMBL/GenBank/DDBJ databases">
        <authorList>
            <person name="Kucharzyk K."/>
            <person name="Murdoch R.W."/>
            <person name="Higgins S."/>
            <person name="Loffler F."/>
        </authorList>
    </citation>
    <scope>NUCLEOTIDE SEQUENCE</scope>
</reference>
<evidence type="ECO:0000313" key="1">
    <source>
        <dbReference type="EMBL" id="MPN15842.1"/>
    </source>
</evidence>
<organism evidence="1">
    <name type="scientific">bioreactor metagenome</name>
    <dbReference type="NCBI Taxonomy" id="1076179"/>
    <lineage>
        <taxon>unclassified sequences</taxon>
        <taxon>metagenomes</taxon>
        <taxon>ecological metagenomes</taxon>
    </lineage>
</organism>
<comment type="caution">
    <text evidence="1">The sequence shown here is derived from an EMBL/GenBank/DDBJ whole genome shotgun (WGS) entry which is preliminary data.</text>
</comment>
<name>A0A645FQG0_9ZZZZ</name>
<sequence>MSGFDVVDAEIIGDMLKISIVSSGCDGNTWVARLICTGGVIKTNPPKREVKIEFTSKELCNAMVSKEFVFDLKPLRWSDSKKVEILLTSDKGTKSLLYKY</sequence>
<protein>
    <submittedName>
        <fullName evidence="1">Uncharacterized protein</fullName>
    </submittedName>
</protein>
<gene>
    <name evidence="1" type="ORF">SDC9_163178</name>
</gene>